<evidence type="ECO:0000313" key="2">
    <source>
        <dbReference type="EMBL" id="CAB9509024.1"/>
    </source>
</evidence>
<comment type="caution">
    <text evidence="2">The sequence shown here is derived from an EMBL/GenBank/DDBJ whole genome shotgun (WGS) entry which is preliminary data.</text>
</comment>
<name>A0A9N8DXM5_9STRA</name>
<evidence type="ECO:0000256" key="1">
    <source>
        <dbReference type="SAM" id="Phobius"/>
    </source>
</evidence>
<proteinExistence type="predicted"/>
<dbReference type="AlphaFoldDB" id="A0A9N8DXM5"/>
<gene>
    <name evidence="2" type="ORF">SEMRO_372_G128690.1</name>
</gene>
<dbReference type="Pfam" id="PF01062">
    <property type="entry name" value="Bestrophin"/>
    <property type="match status" value="1"/>
</dbReference>
<reference evidence="2" key="1">
    <citation type="submission" date="2020-06" db="EMBL/GenBank/DDBJ databases">
        <authorList>
            <consortium name="Plant Systems Biology data submission"/>
        </authorList>
    </citation>
    <scope>NUCLEOTIDE SEQUENCE</scope>
    <source>
        <strain evidence="2">D6</strain>
    </source>
</reference>
<feature type="transmembrane region" description="Helical" evidence="1">
    <location>
        <begin position="77"/>
        <end position="93"/>
    </location>
</feature>
<keyword evidence="1" id="KW-0812">Transmembrane</keyword>
<sequence>MPEEQHPEYKLTDGDMKFDSYSCMGPEFGGDERNVPWKELERVETERREILKRVELPFWRILCYWSGTCLKALAMDWLIWVPITIFVALRIHARVSDTAPALAERLGDTDVDVLGGFLSFLLVLFVNQTNSRFFTMYQLAKRVAGQIQDAAGLVVTQLPSGAANRLVRYMNAAHVAGYVGLGGPYSKKHFFDHYNKEHKLLNSYEMKRVDILDMDSGSGVFKELCTWCQQDVGRAKKAGHVDSIEAAELHNRILNIRAAMDGLYDYTDQPTHFFYIHFLCLLSALYLPLFAVDNAFACGWGDDSDWSIELVNGLMVLVQAIFVVGLRLLGQKMVDPFGLDLEDLSVITYVSTTIENCRIILNSQQEQEVDEAAETPGLNKIEQTV</sequence>
<evidence type="ECO:0000313" key="3">
    <source>
        <dbReference type="Proteomes" id="UP001153069"/>
    </source>
</evidence>
<keyword evidence="1" id="KW-0472">Membrane</keyword>
<keyword evidence="1" id="KW-1133">Transmembrane helix</keyword>
<dbReference type="OrthoDB" id="41066at2759"/>
<keyword evidence="3" id="KW-1185">Reference proteome</keyword>
<dbReference type="GO" id="GO:0005254">
    <property type="term" value="F:chloride channel activity"/>
    <property type="evidence" value="ECO:0007669"/>
    <property type="project" value="InterPro"/>
</dbReference>
<organism evidence="2 3">
    <name type="scientific">Seminavis robusta</name>
    <dbReference type="NCBI Taxonomy" id="568900"/>
    <lineage>
        <taxon>Eukaryota</taxon>
        <taxon>Sar</taxon>
        <taxon>Stramenopiles</taxon>
        <taxon>Ochrophyta</taxon>
        <taxon>Bacillariophyta</taxon>
        <taxon>Bacillariophyceae</taxon>
        <taxon>Bacillariophycidae</taxon>
        <taxon>Naviculales</taxon>
        <taxon>Naviculaceae</taxon>
        <taxon>Seminavis</taxon>
    </lineage>
</organism>
<feature type="transmembrane region" description="Helical" evidence="1">
    <location>
        <begin position="310"/>
        <end position="329"/>
    </location>
</feature>
<dbReference type="EMBL" id="CAICTM010000371">
    <property type="protein sequence ID" value="CAB9509024.1"/>
    <property type="molecule type" value="Genomic_DNA"/>
</dbReference>
<dbReference type="InterPro" id="IPR021134">
    <property type="entry name" value="Bestrophin-like"/>
</dbReference>
<feature type="transmembrane region" description="Helical" evidence="1">
    <location>
        <begin position="113"/>
        <end position="134"/>
    </location>
</feature>
<protein>
    <submittedName>
        <fullName evidence="2">Uncharacterized protein</fullName>
    </submittedName>
</protein>
<feature type="transmembrane region" description="Helical" evidence="1">
    <location>
        <begin position="273"/>
        <end position="290"/>
    </location>
</feature>
<dbReference type="Proteomes" id="UP001153069">
    <property type="component" value="Unassembled WGS sequence"/>
</dbReference>
<accession>A0A9N8DXM5</accession>